<gene>
    <name evidence="1" type="ORF">KNCP2_07960</name>
</gene>
<accession>A0ABP9TUG1</accession>
<comment type="caution">
    <text evidence="1">The sequence shown here is derived from an EMBL/GenBank/DDBJ whole genome shotgun (WGS) entry which is preliminary data.</text>
</comment>
<protein>
    <submittedName>
        <fullName evidence="1">Uncharacterized protein</fullName>
    </submittedName>
</protein>
<sequence>MSKTSYTIDLIDNSVDTKLVTIPMPSANTLNINIIHQKVPLVINRNDLEPTNDDSLVFKLKDDVAASNGLKSLRVEYRDAGLFSGPTISYDENFSSVTFSEPVDEGLRKY</sequence>
<evidence type="ECO:0000313" key="1">
    <source>
        <dbReference type="EMBL" id="GAA5252508.1"/>
    </source>
</evidence>
<proteinExistence type="predicted"/>
<dbReference type="Proteomes" id="UP001628124">
    <property type="component" value="Unassembled WGS sequence"/>
</dbReference>
<keyword evidence="2" id="KW-1185">Reference proteome</keyword>
<organism evidence="1 2">
    <name type="scientific">Candidatus Rickettsia kedanie</name>
    <dbReference type="NCBI Taxonomy" id="3115352"/>
    <lineage>
        <taxon>Bacteria</taxon>
        <taxon>Pseudomonadati</taxon>
        <taxon>Pseudomonadota</taxon>
        <taxon>Alphaproteobacteria</taxon>
        <taxon>Rickettsiales</taxon>
        <taxon>Rickettsiaceae</taxon>
        <taxon>Rickettsieae</taxon>
        <taxon>Rickettsia</taxon>
        <taxon>spotted fever group</taxon>
    </lineage>
</organism>
<dbReference type="RefSeq" id="WP_412708176.1">
    <property type="nucleotide sequence ID" value="NZ_BAABMM010000031.1"/>
</dbReference>
<name>A0ABP9TUG1_9RICK</name>
<reference evidence="1 2" key="1">
    <citation type="journal article" date="2024" name="Microbiol. Immunol.">
        <title>Discovery of a novel spotted fever group Rickettsia, 'Candidatus Rickettsia kedanie,' in unfed larval chigger mites, Leptotrombidium scutellare.</title>
        <authorList>
            <person name="Ogawa M."/>
            <person name="Matsutani M."/>
            <person name="Katayama T."/>
            <person name="Takada N."/>
            <person name="Noda S."/>
            <person name="Takahashi M."/>
            <person name="Kageyama D."/>
            <person name="Hanaoka N."/>
            <person name="Ebihara H."/>
        </authorList>
    </citation>
    <scope>NUCLEOTIDE SEQUENCE [LARGE SCALE GENOMIC DNA]</scope>
    <source>
        <strain evidence="1 2">KNCP2-13</strain>
    </source>
</reference>
<evidence type="ECO:0000313" key="2">
    <source>
        <dbReference type="Proteomes" id="UP001628124"/>
    </source>
</evidence>
<dbReference type="EMBL" id="BAABMM010000031">
    <property type="protein sequence ID" value="GAA5252508.1"/>
    <property type="molecule type" value="Genomic_DNA"/>
</dbReference>